<evidence type="ECO:0000313" key="3">
    <source>
        <dbReference type="Proteomes" id="UP000298159"/>
    </source>
</evidence>
<proteinExistence type="predicted"/>
<dbReference type="Proteomes" id="UP000298159">
    <property type="component" value="Unassembled WGS sequence"/>
</dbReference>
<gene>
    <name evidence="2" type="ORF">E5083_30175</name>
</gene>
<comment type="caution">
    <text evidence="2">The sequence shown here is derived from an EMBL/GenBank/DDBJ whole genome shotgun (WGS) entry which is preliminary data.</text>
</comment>
<sequence>MTGDTESRRVLLPDDEDWLAQLMGMEEPLLMQLALNTRAAAAGDQDVWEMPAGLDGAAVHDAFGRLYQALPAPLRHTAANTGRSVPDRDRPAGTYTLRAPDGRYEYTPLYPADVDPGDIAVLAAALAHFRTALQGTDGTELADFLQQIADEWSEPGRHQEPDDGTRLVDSFARGLAVLQLPRQHDTEQLLDAVAAAAPGSETVPEQIVLTETQNDAYQRFMTRVSAAVTDGRHDYALHRFATS</sequence>
<organism evidence="2 3">
    <name type="scientific">Streptomyces bauhiniae</name>
    <dbReference type="NCBI Taxonomy" id="2340725"/>
    <lineage>
        <taxon>Bacteria</taxon>
        <taxon>Bacillati</taxon>
        <taxon>Actinomycetota</taxon>
        <taxon>Actinomycetes</taxon>
        <taxon>Kitasatosporales</taxon>
        <taxon>Streptomycetaceae</taxon>
        <taxon>Streptomyces</taxon>
    </lineage>
</organism>
<name>A0A4Z1CTJ4_9ACTN</name>
<dbReference type="AlphaFoldDB" id="A0A4Z1CTJ4"/>
<evidence type="ECO:0000313" key="2">
    <source>
        <dbReference type="EMBL" id="TGN72208.1"/>
    </source>
</evidence>
<keyword evidence="3" id="KW-1185">Reference proteome</keyword>
<feature type="region of interest" description="Disordered" evidence="1">
    <location>
        <begin position="77"/>
        <end position="98"/>
    </location>
</feature>
<protein>
    <submittedName>
        <fullName evidence="2">Uncharacterized protein</fullName>
    </submittedName>
</protein>
<evidence type="ECO:0000256" key="1">
    <source>
        <dbReference type="SAM" id="MobiDB-lite"/>
    </source>
</evidence>
<dbReference type="RefSeq" id="WP_135788854.1">
    <property type="nucleotide sequence ID" value="NZ_SRRT01000013.1"/>
</dbReference>
<dbReference type="GeneID" id="95451841"/>
<accession>A0A4Z1CTJ4</accession>
<dbReference type="EMBL" id="SRRT01000013">
    <property type="protein sequence ID" value="TGN72208.1"/>
    <property type="molecule type" value="Genomic_DNA"/>
</dbReference>
<reference evidence="2 3" key="1">
    <citation type="submission" date="2019-04" db="EMBL/GenBank/DDBJ databases">
        <title>Streptomyces sp. nov. Bv016 isolated from bark of Buahinia variegata.</title>
        <authorList>
            <person name="Kanchanasin P."/>
            <person name="Tanasupawat S."/>
            <person name="Yuki M."/>
            <person name="Kudo T."/>
        </authorList>
    </citation>
    <scope>NUCLEOTIDE SEQUENCE [LARGE SCALE GENOMIC DNA]</scope>
    <source>
        <strain evidence="2 3">Bv016</strain>
    </source>
</reference>